<proteinExistence type="inferred from homology"/>
<evidence type="ECO:0000313" key="14">
    <source>
        <dbReference type="Proteomes" id="UP000786387"/>
    </source>
</evidence>
<evidence type="ECO:0000256" key="3">
    <source>
        <dbReference type="ARBA" id="ARBA00022692"/>
    </source>
</evidence>
<comment type="subcellular location">
    <subcellularLocation>
        <location evidence="1">Membrane</location>
    </subcellularLocation>
</comment>
<dbReference type="Pfam" id="PF00015">
    <property type="entry name" value="MCPsignal"/>
    <property type="match status" value="1"/>
</dbReference>
<dbReference type="SMART" id="SM00304">
    <property type="entry name" value="HAMP"/>
    <property type="match status" value="2"/>
</dbReference>
<dbReference type="PROSITE" id="PS50885">
    <property type="entry name" value="HAMP"/>
    <property type="match status" value="1"/>
</dbReference>
<keyword evidence="14" id="KW-1185">Reference proteome</keyword>
<evidence type="ECO:0000256" key="2">
    <source>
        <dbReference type="ARBA" id="ARBA00022500"/>
    </source>
</evidence>
<feature type="transmembrane region" description="Helical" evidence="9">
    <location>
        <begin position="289"/>
        <end position="310"/>
    </location>
</feature>
<dbReference type="InterPro" id="IPR032255">
    <property type="entry name" value="HBM"/>
</dbReference>
<evidence type="ECO:0000256" key="9">
    <source>
        <dbReference type="SAM" id="Phobius"/>
    </source>
</evidence>
<sequence length="640" mass="68553">MKNLKVSYKLGLGFAAVLLLTLATAGIGIQGLDMLISRSDKAQTTALMLDKANDIRHAQMTFESTSDPKQVERLDALVAEIITMINEEKRKFSDPKDLRLLDSMAAETLNYQKSFKALVAAKELKVATRRNWVASGDTADKLIAALDARWSGAIDNPVVHQDRETASLALQVANLSRQNRQLRFTVRGYLLDESDKSLLLLQQQFQTMRDVIDMLAQELVGPQAQSLQAIKAAAEEYIGLVEKLPPIVASERKAHDEMASNFENFYTAAAGIGAVQNAKRAEDAASSKLRMLGATLLALLAGVMISWWMVRQITQPLSQAVRIAEGIGAGDMTSQPTEKRGDEFGLLLDAMSRTRSNLRDLLAQIGGITTQLSAAAEELSAVTEQTSAGVNNQRMETDQVATAMNEMAATVHEVAQNAGEASEAAQRADRQAAQGNTAVKRALAQIEKLTSEVTLSAEAMGRLNQESANISTVLTVINGIAEQTNLLALNAAIEAARAGEAGRGFAVVADEVRGLAQRTQQSTAQIETLIGSLQKGSQSASGMMQSSSALAVETVGLARTVGEELEAITQTVSMIQAMNMQIATAAEEQSSVAEEVNRSVLNVRDVADQSAAAAEETAASTVELARLGNELNLLIGRFKV</sequence>
<dbReference type="Gene3D" id="1.20.1440.210">
    <property type="match status" value="1"/>
</dbReference>
<dbReference type="CDD" id="cd11386">
    <property type="entry name" value="MCP_signal"/>
    <property type="match status" value="1"/>
</dbReference>
<reference evidence="13 14" key="1">
    <citation type="submission" date="2020-02" db="EMBL/GenBank/DDBJ databases">
        <title>Synteny-based analysis reveals conserved mechanism for high triclosan tolerance in Pseudomonas, as well as instances of horizontal transfer.</title>
        <authorList>
            <person name="Mcfarland A.G."/>
            <person name="Bertucci H.K."/>
            <person name="Litmann E."/>
            <person name="Shen J."/>
            <person name="Huttenhower C."/>
            <person name="Hartmann E.M."/>
        </authorList>
    </citation>
    <scope>NUCLEOTIDE SEQUENCE [LARGE SCALE GENOMIC DNA]</scope>
    <source>
        <strain evidence="13 14">115A1</strain>
    </source>
</reference>
<comment type="caution">
    <text evidence="13">The sequence shown here is derived from an EMBL/GenBank/DDBJ whole genome shotgun (WGS) entry which is preliminary data.</text>
</comment>
<dbReference type="SUPFAM" id="SSF58104">
    <property type="entry name" value="Methyl-accepting chemotaxis protein (MCP) signaling domain"/>
    <property type="match status" value="1"/>
</dbReference>
<dbReference type="EMBL" id="JAAMRF010000006">
    <property type="protein sequence ID" value="MBA1274227.1"/>
    <property type="molecule type" value="Genomic_DNA"/>
</dbReference>
<dbReference type="SMART" id="SM01358">
    <property type="entry name" value="HBM"/>
    <property type="match status" value="1"/>
</dbReference>
<evidence type="ECO:0000256" key="1">
    <source>
        <dbReference type="ARBA" id="ARBA00004370"/>
    </source>
</evidence>
<gene>
    <name evidence="13" type="ORF">G7026_12755</name>
</gene>
<dbReference type="PANTHER" id="PTHR32089">
    <property type="entry name" value="METHYL-ACCEPTING CHEMOTAXIS PROTEIN MCPB"/>
    <property type="match status" value="1"/>
</dbReference>
<comment type="similarity">
    <text evidence="7">Belongs to the methyl-accepting chemotaxis (MCP) protein family.</text>
</comment>
<feature type="domain" description="HAMP" evidence="11">
    <location>
        <begin position="311"/>
        <end position="363"/>
    </location>
</feature>
<evidence type="ECO:0000256" key="7">
    <source>
        <dbReference type="ARBA" id="ARBA00029447"/>
    </source>
</evidence>
<feature type="domain" description="HBM" evidence="12">
    <location>
        <begin position="37"/>
        <end position="284"/>
    </location>
</feature>
<keyword evidence="6 8" id="KW-0807">Transducer</keyword>
<dbReference type="RefSeq" id="WP_181071290.1">
    <property type="nucleotide sequence ID" value="NZ_JAAMRF010000006.1"/>
</dbReference>
<keyword evidence="2" id="KW-0145">Chemotaxis</keyword>
<evidence type="ECO:0000256" key="4">
    <source>
        <dbReference type="ARBA" id="ARBA00022989"/>
    </source>
</evidence>
<keyword evidence="3 9" id="KW-0812">Transmembrane</keyword>
<keyword evidence="4 9" id="KW-1133">Transmembrane helix</keyword>
<evidence type="ECO:0000259" key="11">
    <source>
        <dbReference type="PROSITE" id="PS50885"/>
    </source>
</evidence>
<feature type="domain" description="Methyl-accepting transducer" evidence="10">
    <location>
        <begin position="368"/>
        <end position="604"/>
    </location>
</feature>
<evidence type="ECO:0000313" key="13">
    <source>
        <dbReference type="EMBL" id="MBA1274227.1"/>
    </source>
</evidence>
<dbReference type="InterPro" id="IPR003660">
    <property type="entry name" value="HAMP_dom"/>
</dbReference>
<accession>A0ABR5Z221</accession>
<dbReference type="Pfam" id="PF00672">
    <property type="entry name" value="HAMP"/>
    <property type="match status" value="1"/>
</dbReference>
<dbReference type="InterPro" id="IPR004089">
    <property type="entry name" value="MCPsignal_dom"/>
</dbReference>
<dbReference type="SMART" id="SM00283">
    <property type="entry name" value="MA"/>
    <property type="match status" value="1"/>
</dbReference>
<evidence type="ECO:0000259" key="12">
    <source>
        <dbReference type="PROSITE" id="PS51753"/>
    </source>
</evidence>
<dbReference type="Gene3D" id="1.10.287.950">
    <property type="entry name" value="Methyl-accepting chemotaxis protein"/>
    <property type="match status" value="1"/>
</dbReference>
<dbReference type="PROSITE" id="PS51753">
    <property type="entry name" value="HBM"/>
    <property type="match status" value="1"/>
</dbReference>
<evidence type="ECO:0000259" key="10">
    <source>
        <dbReference type="PROSITE" id="PS50111"/>
    </source>
</evidence>
<organism evidence="13 14">
    <name type="scientific">Stutzerimonas azotifigens</name>
    <dbReference type="NCBI Taxonomy" id="291995"/>
    <lineage>
        <taxon>Bacteria</taxon>
        <taxon>Pseudomonadati</taxon>
        <taxon>Pseudomonadota</taxon>
        <taxon>Gammaproteobacteria</taxon>
        <taxon>Pseudomonadales</taxon>
        <taxon>Pseudomonadaceae</taxon>
        <taxon>Stutzerimonas</taxon>
    </lineage>
</organism>
<keyword evidence="5 9" id="KW-0472">Membrane</keyword>
<dbReference type="PROSITE" id="PS50111">
    <property type="entry name" value="CHEMOTAXIS_TRANSDUC_2"/>
    <property type="match status" value="1"/>
</dbReference>
<evidence type="ECO:0000256" key="5">
    <source>
        <dbReference type="ARBA" id="ARBA00023136"/>
    </source>
</evidence>
<evidence type="ECO:0000256" key="8">
    <source>
        <dbReference type="PROSITE-ProRule" id="PRU00284"/>
    </source>
</evidence>
<dbReference type="PANTHER" id="PTHR32089:SF120">
    <property type="entry name" value="METHYL-ACCEPTING CHEMOTAXIS PROTEIN TLPQ"/>
    <property type="match status" value="1"/>
</dbReference>
<evidence type="ECO:0000256" key="6">
    <source>
        <dbReference type="ARBA" id="ARBA00023224"/>
    </source>
</evidence>
<protein>
    <submittedName>
        <fullName evidence="13">Methyl-accepting chemotaxis protein</fullName>
    </submittedName>
</protein>
<name>A0ABR5Z221_9GAMM</name>
<dbReference type="Pfam" id="PF16591">
    <property type="entry name" value="HBM"/>
    <property type="match status" value="1"/>
</dbReference>
<dbReference type="Proteomes" id="UP000786387">
    <property type="component" value="Unassembled WGS sequence"/>
</dbReference>